<feature type="region of interest" description="Disordered" evidence="1">
    <location>
        <begin position="144"/>
        <end position="261"/>
    </location>
</feature>
<feature type="compositionally biased region" description="Acidic residues" evidence="1">
    <location>
        <begin position="57"/>
        <end position="71"/>
    </location>
</feature>
<sequence length="524" mass="55065">MSSTDEASGQEDGFGLDGAKHTIVPSAGPRAPRVPGVGLELGPPRSGEGEGGLPDPEGYEFELEAQGEEIEAGGAVLRGGEGGPSSTADKKEDALDFVPHLPVESVATVQQQTGQETPSARRYRSPESWVAELSAIWANAEAGPSWRGTLAPGSLETPQAPSAAPPRHPSGPEVGRAWGNPERGTKTRMMGSGEGQPPPSHPEFSDELSEIQLVRVSLCPKEGQASSSSPREPGDTASRSSVGTRGNFLQIPVSLPTSAPGRLTSAMERQALAELEACSSKKRQSMIWGKGESRPRALPRATPRKKAIQEKKSLGGGSKFSLGRAFPPWGQILKAAPLEPAILPPIPGVPLFGRSKRYSLLPLEPMQPKHSGAGKRSMAKKTQESQPVASDDHGPNRDTVPTTQVSRPWLSSPSSTHSALLLPHPTLLCPYSLSHRPGTPYLCMHPGEFSSGDPNTRVPQPLGSSQPLDLNQGGLTSRDPAPSGECCELDRRGEGQDPLTLSLLGALALVPGFPAYPGSARAGN</sequence>
<protein>
    <submittedName>
        <fullName evidence="2">Uncharacterized protein</fullName>
    </submittedName>
</protein>
<accession>A0A8D2D8B5</accession>
<name>A0A8D2D8B5_SCIVU</name>
<feature type="region of interest" description="Disordered" evidence="1">
    <location>
        <begin position="1"/>
        <end position="95"/>
    </location>
</feature>
<feature type="region of interest" description="Disordered" evidence="1">
    <location>
        <begin position="107"/>
        <end position="126"/>
    </location>
</feature>
<keyword evidence="3" id="KW-1185">Reference proteome</keyword>
<evidence type="ECO:0000313" key="2">
    <source>
        <dbReference type="Ensembl" id="ENSSVLP00005021622.1"/>
    </source>
</evidence>
<dbReference type="OrthoDB" id="9629060at2759"/>
<evidence type="ECO:0000313" key="3">
    <source>
        <dbReference type="Proteomes" id="UP000694564"/>
    </source>
</evidence>
<dbReference type="AlphaFoldDB" id="A0A8D2D8B5"/>
<dbReference type="GeneTree" id="ENSGT00390000015252"/>
<reference evidence="2" key="1">
    <citation type="submission" date="2025-08" db="UniProtKB">
        <authorList>
            <consortium name="Ensembl"/>
        </authorList>
    </citation>
    <scope>IDENTIFICATION</scope>
</reference>
<feature type="compositionally biased region" description="Polar residues" evidence="1">
    <location>
        <begin position="452"/>
        <end position="475"/>
    </location>
</feature>
<dbReference type="Pfam" id="PF15483">
    <property type="entry name" value="DUF4641"/>
    <property type="match status" value="2"/>
</dbReference>
<dbReference type="Proteomes" id="UP000694564">
    <property type="component" value="Chromosome X"/>
</dbReference>
<proteinExistence type="predicted"/>
<feature type="region of interest" description="Disordered" evidence="1">
    <location>
        <begin position="283"/>
        <end position="320"/>
    </location>
</feature>
<feature type="compositionally biased region" description="Polar residues" evidence="1">
    <location>
        <begin position="399"/>
        <end position="416"/>
    </location>
</feature>
<evidence type="ECO:0000256" key="1">
    <source>
        <dbReference type="SAM" id="MobiDB-lite"/>
    </source>
</evidence>
<reference evidence="2" key="2">
    <citation type="submission" date="2025-09" db="UniProtKB">
        <authorList>
            <consortium name="Ensembl"/>
        </authorList>
    </citation>
    <scope>IDENTIFICATION</scope>
</reference>
<feature type="region of interest" description="Disordered" evidence="1">
    <location>
        <begin position="364"/>
        <end position="416"/>
    </location>
</feature>
<feature type="compositionally biased region" description="Polar residues" evidence="1">
    <location>
        <begin position="107"/>
        <end position="118"/>
    </location>
</feature>
<dbReference type="Ensembl" id="ENSSVLT00005024085.1">
    <property type="protein sequence ID" value="ENSSVLP00005021622.1"/>
    <property type="gene ID" value="ENSSVLG00005017271.1"/>
</dbReference>
<dbReference type="PANTHER" id="PTHR31866:SF1">
    <property type="entry name" value="GENE 4779-RELATED"/>
    <property type="match status" value="1"/>
</dbReference>
<organism evidence="2 3">
    <name type="scientific">Sciurus vulgaris</name>
    <name type="common">Eurasian red squirrel</name>
    <dbReference type="NCBI Taxonomy" id="55149"/>
    <lineage>
        <taxon>Eukaryota</taxon>
        <taxon>Metazoa</taxon>
        <taxon>Chordata</taxon>
        <taxon>Craniata</taxon>
        <taxon>Vertebrata</taxon>
        <taxon>Euteleostomi</taxon>
        <taxon>Mammalia</taxon>
        <taxon>Eutheria</taxon>
        <taxon>Euarchontoglires</taxon>
        <taxon>Glires</taxon>
        <taxon>Rodentia</taxon>
        <taxon>Sciuromorpha</taxon>
        <taxon>Sciuridae</taxon>
        <taxon>Sciurinae</taxon>
        <taxon>Sciurini</taxon>
        <taxon>Sciurus</taxon>
    </lineage>
</organism>
<dbReference type="PANTHER" id="PTHR31866">
    <property type="entry name" value="GENE 4779-RELATED"/>
    <property type="match status" value="1"/>
</dbReference>
<feature type="region of interest" description="Disordered" evidence="1">
    <location>
        <begin position="446"/>
        <end position="494"/>
    </location>
</feature>
<dbReference type="InterPro" id="IPR027822">
    <property type="entry name" value="DUF4641"/>
</dbReference>